<dbReference type="PANTHER" id="PTHR33710:SF80">
    <property type="entry name" value="ENDONUCLEASE_EXONUCLEASE_PHOSPHATASE"/>
    <property type="match status" value="1"/>
</dbReference>
<sequence>MGDVDPSSVQFAFLDTSQQAIHGKLSFDETEIYVSIVYGSCDYRERRDLWGSLIYHSAKFSGSPWVIMGDFNVSRYPSKHIGERPLLSSHMIEFERCIEKCEIEDLRQTGHFFSLSNKRARGESVGKKIDRAMGNWCWFNEFSDLQAHFPPPGISDHSPCIMPFQRSIFSGARPFKYLNAWASHPSFLGLVKEVWSRRVEGSMLEVVGKKLRMLKPILKELHRNFFKDPVSECGKLKYDLIVQQAILDGDPTNEDARSTEKQLLEKYYKASRVEESFLKQKARVQ</sequence>
<proteinExistence type="predicted"/>
<name>A0A1Q3BM33_CEPFO</name>
<organism evidence="1 2">
    <name type="scientific">Cephalotus follicularis</name>
    <name type="common">Albany pitcher plant</name>
    <dbReference type="NCBI Taxonomy" id="3775"/>
    <lineage>
        <taxon>Eukaryota</taxon>
        <taxon>Viridiplantae</taxon>
        <taxon>Streptophyta</taxon>
        <taxon>Embryophyta</taxon>
        <taxon>Tracheophyta</taxon>
        <taxon>Spermatophyta</taxon>
        <taxon>Magnoliopsida</taxon>
        <taxon>eudicotyledons</taxon>
        <taxon>Gunneridae</taxon>
        <taxon>Pentapetalae</taxon>
        <taxon>rosids</taxon>
        <taxon>fabids</taxon>
        <taxon>Oxalidales</taxon>
        <taxon>Cephalotaceae</taxon>
        <taxon>Cephalotus</taxon>
    </lineage>
</organism>
<dbReference type="InParanoid" id="A0A1Q3BM33"/>
<evidence type="ECO:0000313" key="1">
    <source>
        <dbReference type="EMBL" id="GAV69035.1"/>
    </source>
</evidence>
<dbReference type="SUPFAM" id="SSF56219">
    <property type="entry name" value="DNase I-like"/>
    <property type="match status" value="1"/>
</dbReference>
<dbReference type="OrthoDB" id="1932741at2759"/>
<reference evidence="2" key="1">
    <citation type="submission" date="2016-04" db="EMBL/GenBank/DDBJ databases">
        <title>Cephalotus genome sequencing.</title>
        <authorList>
            <person name="Fukushima K."/>
            <person name="Hasebe M."/>
            <person name="Fang X."/>
        </authorList>
    </citation>
    <scope>NUCLEOTIDE SEQUENCE [LARGE SCALE GENOMIC DNA]</scope>
    <source>
        <strain evidence="2">cv. St1</strain>
    </source>
</reference>
<accession>A0A1Q3BM33</accession>
<dbReference type="Gene3D" id="3.60.10.10">
    <property type="entry name" value="Endonuclease/exonuclease/phosphatase"/>
    <property type="match status" value="1"/>
</dbReference>
<gene>
    <name evidence="1" type="ORF">CFOL_v3_12536</name>
</gene>
<evidence type="ECO:0000313" key="2">
    <source>
        <dbReference type="Proteomes" id="UP000187406"/>
    </source>
</evidence>
<dbReference type="PANTHER" id="PTHR33710">
    <property type="entry name" value="BNAC02G09200D PROTEIN"/>
    <property type="match status" value="1"/>
</dbReference>
<dbReference type="AlphaFoldDB" id="A0A1Q3BM33"/>
<comment type="caution">
    <text evidence="1">The sequence shown here is derived from an EMBL/GenBank/DDBJ whole genome shotgun (WGS) entry which is preliminary data.</text>
</comment>
<dbReference type="InterPro" id="IPR036691">
    <property type="entry name" value="Endo/exonu/phosph_ase_sf"/>
</dbReference>
<protein>
    <submittedName>
        <fullName evidence="1">Exo_endo_phos domain-containing protein</fullName>
    </submittedName>
</protein>
<dbReference type="Proteomes" id="UP000187406">
    <property type="component" value="Unassembled WGS sequence"/>
</dbReference>
<keyword evidence="2" id="KW-1185">Reference proteome</keyword>
<dbReference type="EMBL" id="BDDD01000681">
    <property type="protein sequence ID" value="GAV69035.1"/>
    <property type="molecule type" value="Genomic_DNA"/>
</dbReference>